<dbReference type="AlphaFoldDB" id="A0A4P6P284"/>
<dbReference type="OrthoDB" id="6228389at2"/>
<dbReference type="Proteomes" id="UP000290244">
    <property type="component" value="Chromosome"/>
</dbReference>
<dbReference type="NCBIfam" id="NF038109">
    <property type="entry name" value="tapY2_fam"/>
    <property type="match status" value="1"/>
</dbReference>
<keyword evidence="2" id="KW-1185">Reference proteome</keyword>
<evidence type="ECO:0000313" key="2">
    <source>
        <dbReference type="Proteomes" id="UP000290244"/>
    </source>
</evidence>
<name>A0A4P6P284_9GAMM</name>
<accession>A0A4P6P284</accession>
<protein>
    <submittedName>
        <fullName evidence="1">Uncharacterized protein</fullName>
    </submittedName>
</protein>
<reference evidence="1 2" key="1">
    <citation type="submission" date="2018-12" db="EMBL/GenBank/DDBJ databases">
        <title>Complete genome of Litorilituus sediminis.</title>
        <authorList>
            <person name="Liu A."/>
            <person name="Rong J."/>
        </authorList>
    </citation>
    <scope>NUCLEOTIDE SEQUENCE [LARGE SCALE GENOMIC DNA]</scope>
    <source>
        <strain evidence="1 2">JCM 17549</strain>
    </source>
</reference>
<organism evidence="1 2">
    <name type="scientific">Litorilituus sediminis</name>
    <dbReference type="NCBI Taxonomy" id="718192"/>
    <lineage>
        <taxon>Bacteria</taxon>
        <taxon>Pseudomonadati</taxon>
        <taxon>Pseudomonadota</taxon>
        <taxon>Gammaproteobacteria</taxon>
        <taxon>Alteromonadales</taxon>
        <taxon>Colwelliaceae</taxon>
        <taxon>Litorilituus</taxon>
    </lineage>
</organism>
<proteinExistence type="predicted"/>
<dbReference type="EMBL" id="CP034759">
    <property type="protein sequence ID" value="QBG35341.1"/>
    <property type="molecule type" value="Genomic_DNA"/>
</dbReference>
<gene>
    <name evidence="1" type="ORF">EMK97_06215</name>
</gene>
<dbReference type="KEGG" id="lsd:EMK97_06215"/>
<dbReference type="InterPro" id="IPR049848">
    <property type="entry name" value="TapY2-like"/>
</dbReference>
<dbReference type="RefSeq" id="WP_130600425.1">
    <property type="nucleotide sequence ID" value="NZ_CP034759.1"/>
</dbReference>
<sequence>MNTYFRVILLTAVTMLALSVSTETLGAKKEKKRAHAKCHVALSDGTETVVFWFIPKQKIASYAPKIEGKKIAKAKGKVSIYKAFECVADSDEFSSARAQLIDSKTPR</sequence>
<evidence type="ECO:0000313" key="1">
    <source>
        <dbReference type="EMBL" id="QBG35341.1"/>
    </source>
</evidence>